<dbReference type="EMBL" id="FNCE01000009">
    <property type="protein sequence ID" value="SDG34246.1"/>
    <property type="molecule type" value="Genomic_DNA"/>
</dbReference>
<feature type="compositionally biased region" description="Low complexity" evidence="7">
    <location>
        <begin position="34"/>
        <end position="53"/>
    </location>
</feature>
<keyword evidence="5" id="KW-0564">Palmitate</keyword>
<evidence type="ECO:0000313" key="10">
    <source>
        <dbReference type="Proteomes" id="UP000199415"/>
    </source>
</evidence>
<name>A0A1G7TFX1_9PROT</name>
<feature type="signal peptide" evidence="8">
    <location>
        <begin position="1"/>
        <end position="18"/>
    </location>
</feature>
<organism evidence="9 10">
    <name type="scientific">Limimonas halophila</name>
    <dbReference type="NCBI Taxonomy" id="1082479"/>
    <lineage>
        <taxon>Bacteria</taxon>
        <taxon>Pseudomonadati</taxon>
        <taxon>Pseudomonadota</taxon>
        <taxon>Alphaproteobacteria</taxon>
        <taxon>Rhodospirillales</taxon>
        <taxon>Rhodovibrionaceae</taxon>
        <taxon>Limimonas</taxon>
    </lineage>
</organism>
<evidence type="ECO:0000256" key="1">
    <source>
        <dbReference type="ARBA" id="ARBA00010296"/>
    </source>
</evidence>
<dbReference type="AlphaFoldDB" id="A0A1G7TFX1"/>
<reference evidence="9 10" key="1">
    <citation type="submission" date="2016-10" db="EMBL/GenBank/DDBJ databases">
        <authorList>
            <person name="de Groot N.N."/>
        </authorList>
    </citation>
    <scope>NUCLEOTIDE SEQUENCE [LARGE SCALE GENOMIC DNA]</scope>
    <source>
        <strain evidence="9 10">DSM 25584</strain>
    </source>
</reference>
<evidence type="ECO:0000256" key="3">
    <source>
        <dbReference type="ARBA" id="ARBA00022729"/>
    </source>
</evidence>
<dbReference type="GO" id="GO:0009636">
    <property type="term" value="P:response to toxic substance"/>
    <property type="evidence" value="ECO:0007669"/>
    <property type="project" value="InterPro"/>
</dbReference>
<evidence type="ECO:0000256" key="5">
    <source>
        <dbReference type="ARBA" id="ARBA00023139"/>
    </source>
</evidence>
<dbReference type="RefSeq" id="WP_143006271.1">
    <property type="nucleotide sequence ID" value="NZ_FNCE01000009.1"/>
</dbReference>
<keyword evidence="6" id="KW-0449">Lipoprotein</keyword>
<evidence type="ECO:0000256" key="2">
    <source>
        <dbReference type="ARBA" id="ARBA00022475"/>
    </source>
</evidence>
<protein>
    <submittedName>
        <fullName evidence="9">Predicted small secreted protein</fullName>
    </submittedName>
</protein>
<evidence type="ECO:0000256" key="7">
    <source>
        <dbReference type="SAM" id="MobiDB-lite"/>
    </source>
</evidence>
<keyword evidence="4" id="KW-0472">Membrane</keyword>
<keyword evidence="3 8" id="KW-0732">Signal</keyword>
<keyword evidence="10" id="KW-1185">Reference proteome</keyword>
<feature type="region of interest" description="Disordered" evidence="7">
    <location>
        <begin position="26"/>
        <end position="70"/>
    </location>
</feature>
<evidence type="ECO:0000313" key="9">
    <source>
        <dbReference type="EMBL" id="SDG34246.1"/>
    </source>
</evidence>
<feature type="chain" id="PRO_5011523425" evidence="8">
    <location>
        <begin position="19"/>
        <end position="70"/>
    </location>
</feature>
<dbReference type="PROSITE" id="PS51257">
    <property type="entry name" value="PROKAR_LIPOPROTEIN"/>
    <property type="match status" value="1"/>
</dbReference>
<accession>A0A1G7TFX1</accession>
<comment type="similarity">
    <text evidence="1">Belongs to the EcnA/EcnB lipoprotein family.</text>
</comment>
<evidence type="ECO:0000256" key="8">
    <source>
        <dbReference type="SAM" id="SignalP"/>
    </source>
</evidence>
<dbReference type="Pfam" id="PF08085">
    <property type="entry name" value="Entericidin"/>
    <property type="match status" value="1"/>
</dbReference>
<evidence type="ECO:0000256" key="4">
    <source>
        <dbReference type="ARBA" id="ARBA00023136"/>
    </source>
</evidence>
<dbReference type="GO" id="GO:0016020">
    <property type="term" value="C:membrane"/>
    <property type="evidence" value="ECO:0007669"/>
    <property type="project" value="InterPro"/>
</dbReference>
<gene>
    <name evidence="9" type="ORF">SAMN05216241_10973</name>
</gene>
<dbReference type="InterPro" id="IPR012556">
    <property type="entry name" value="Entericidin"/>
</dbReference>
<dbReference type="Proteomes" id="UP000199415">
    <property type="component" value="Unassembled WGS sequence"/>
</dbReference>
<evidence type="ECO:0000256" key="6">
    <source>
        <dbReference type="ARBA" id="ARBA00023288"/>
    </source>
</evidence>
<sequence>MPRHVIALLAAIGLAAGAAGCNTVEGLGRDISSAGNAVTGAATDTAGGEPTETQQARQPKQDDEEPTELR</sequence>
<keyword evidence="2" id="KW-1003">Cell membrane</keyword>
<proteinExistence type="inferred from homology"/>